<evidence type="ECO:0000256" key="2">
    <source>
        <dbReference type="ARBA" id="ARBA00022692"/>
    </source>
</evidence>
<keyword evidence="8" id="KW-1185">Reference proteome</keyword>
<comment type="subcellular location">
    <subcellularLocation>
        <location evidence="1">Membrane</location>
        <topology evidence="1">Single-pass membrane protein</topology>
    </subcellularLocation>
</comment>
<name>A0AAV0YZN3_VICFA</name>
<dbReference type="Gene3D" id="2.60.40.1820">
    <property type="match status" value="1"/>
</dbReference>
<evidence type="ECO:0000259" key="6">
    <source>
        <dbReference type="Pfam" id="PF03168"/>
    </source>
</evidence>
<evidence type="ECO:0000256" key="4">
    <source>
        <dbReference type="ARBA" id="ARBA00023136"/>
    </source>
</evidence>
<feature type="domain" description="Late embryogenesis abundant protein LEA-2 subgroup" evidence="6">
    <location>
        <begin position="79"/>
        <end position="181"/>
    </location>
</feature>
<evidence type="ECO:0000256" key="3">
    <source>
        <dbReference type="ARBA" id="ARBA00022989"/>
    </source>
</evidence>
<dbReference type="GO" id="GO:0098542">
    <property type="term" value="P:defense response to other organism"/>
    <property type="evidence" value="ECO:0007669"/>
    <property type="project" value="InterPro"/>
</dbReference>
<evidence type="ECO:0000256" key="1">
    <source>
        <dbReference type="ARBA" id="ARBA00004167"/>
    </source>
</evidence>
<dbReference type="Proteomes" id="UP001157006">
    <property type="component" value="Chromosome 1L"/>
</dbReference>
<dbReference type="PANTHER" id="PTHR31234">
    <property type="entry name" value="LATE EMBRYOGENESIS ABUNDANT (LEA) HYDROXYPROLINE-RICH GLYCOPROTEIN FAMILY"/>
    <property type="match status" value="1"/>
</dbReference>
<gene>
    <name evidence="7" type="ORF">VFH_I479680</name>
</gene>
<keyword evidence="4 5" id="KW-0472">Membrane</keyword>
<sequence>MAQPLTQSQPQETKTKPKSSMLSYIAMIILFLIILVGIAVLIIWLVLKPKHLQYSVEDAAIHNFNLTDANHLYANFDFTIRSNNPNSKVSILYDSIEVSIRYEDQTLATNAIQPFFQPRKNVTRMHVRLTAQTVALYDSVPKDLKLEKTSGDIELDVLIRAKIRFKVGALKLKHRVLKVFCSKLLVNFSKAKTFERYSCDVEM</sequence>
<dbReference type="InterPro" id="IPR044839">
    <property type="entry name" value="NDR1-like"/>
</dbReference>
<dbReference type="EMBL" id="OX451736">
    <property type="protein sequence ID" value="CAI8591261.1"/>
    <property type="molecule type" value="Genomic_DNA"/>
</dbReference>
<feature type="transmembrane region" description="Helical" evidence="5">
    <location>
        <begin position="21"/>
        <end position="47"/>
    </location>
</feature>
<keyword evidence="2 5" id="KW-0812">Transmembrane</keyword>
<organism evidence="7 8">
    <name type="scientific">Vicia faba</name>
    <name type="common">Broad bean</name>
    <name type="synonym">Faba vulgaris</name>
    <dbReference type="NCBI Taxonomy" id="3906"/>
    <lineage>
        <taxon>Eukaryota</taxon>
        <taxon>Viridiplantae</taxon>
        <taxon>Streptophyta</taxon>
        <taxon>Embryophyta</taxon>
        <taxon>Tracheophyta</taxon>
        <taxon>Spermatophyta</taxon>
        <taxon>Magnoliopsida</taxon>
        <taxon>eudicotyledons</taxon>
        <taxon>Gunneridae</taxon>
        <taxon>Pentapetalae</taxon>
        <taxon>rosids</taxon>
        <taxon>fabids</taxon>
        <taxon>Fabales</taxon>
        <taxon>Fabaceae</taxon>
        <taxon>Papilionoideae</taxon>
        <taxon>50 kb inversion clade</taxon>
        <taxon>NPAAA clade</taxon>
        <taxon>Hologalegina</taxon>
        <taxon>IRL clade</taxon>
        <taxon>Fabeae</taxon>
        <taxon>Vicia</taxon>
    </lineage>
</organism>
<dbReference type="AlphaFoldDB" id="A0AAV0YZN3"/>
<dbReference type="GO" id="GO:0005886">
    <property type="term" value="C:plasma membrane"/>
    <property type="evidence" value="ECO:0007669"/>
    <property type="project" value="TreeGrafter"/>
</dbReference>
<accession>A0AAV0YZN3</accession>
<dbReference type="Pfam" id="PF03168">
    <property type="entry name" value="LEA_2"/>
    <property type="match status" value="1"/>
</dbReference>
<keyword evidence="3 5" id="KW-1133">Transmembrane helix</keyword>
<evidence type="ECO:0000313" key="7">
    <source>
        <dbReference type="EMBL" id="CAI8591261.1"/>
    </source>
</evidence>
<reference evidence="7 8" key="1">
    <citation type="submission" date="2023-01" db="EMBL/GenBank/DDBJ databases">
        <authorList>
            <person name="Kreplak J."/>
        </authorList>
    </citation>
    <scope>NUCLEOTIDE SEQUENCE [LARGE SCALE GENOMIC DNA]</scope>
</reference>
<dbReference type="PANTHER" id="PTHR31234:SF39">
    <property type="entry name" value="HARPIN-INDUCED PROTEIN 1 CONTAINING PROTEIN, EXPRESSED"/>
    <property type="match status" value="1"/>
</dbReference>
<evidence type="ECO:0000313" key="8">
    <source>
        <dbReference type="Proteomes" id="UP001157006"/>
    </source>
</evidence>
<proteinExistence type="predicted"/>
<protein>
    <recommendedName>
        <fullName evidence="6">Late embryogenesis abundant protein LEA-2 subgroup domain-containing protein</fullName>
    </recommendedName>
</protein>
<evidence type="ECO:0000256" key="5">
    <source>
        <dbReference type="SAM" id="Phobius"/>
    </source>
</evidence>
<dbReference type="InterPro" id="IPR004864">
    <property type="entry name" value="LEA_2"/>
</dbReference>